<name>A0ABS8T3R1_DATST</name>
<accession>A0ABS8T3R1</accession>
<sequence>MMIACFDAKDFPSSNSTRSADSDDERSSFDSANLEFHPSEDGLSSGTRFATSDYPYVKRRKKLPEPLRRKGKML</sequence>
<proteinExistence type="predicted"/>
<dbReference type="EMBL" id="JACEIK010001080">
    <property type="protein sequence ID" value="MCD7465773.1"/>
    <property type="molecule type" value="Genomic_DNA"/>
</dbReference>
<comment type="caution">
    <text evidence="2">The sequence shown here is derived from an EMBL/GenBank/DDBJ whole genome shotgun (WGS) entry which is preliminary data.</text>
</comment>
<evidence type="ECO:0000256" key="1">
    <source>
        <dbReference type="SAM" id="MobiDB-lite"/>
    </source>
</evidence>
<evidence type="ECO:0000313" key="2">
    <source>
        <dbReference type="EMBL" id="MCD7465773.1"/>
    </source>
</evidence>
<keyword evidence="3" id="KW-1185">Reference proteome</keyword>
<evidence type="ECO:0000313" key="3">
    <source>
        <dbReference type="Proteomes" id="UP000823775"/>
    </source>
</evidence>
<feature type="region of interest" description="Disordered" evidence="1">
    <location>
        <begin position="1"/>
        <end position="50"/>
    </location>
</feature>
<organism evidence="2 3">
    <name type="scientific">Datura stramonium</name>
    <name type="common">Jimsonweed</name>
    <name type="synonym">Common thornapple</name>
    <dbReference type="NCBI Taxonomy" id="4076"/>
    <lineage>
        <taxon>Eukaryota</taxon>
        <taxon>Viridiplantae</taxon>
        <taxon>Streptophyta</taxon>
        <taxon>Embryophyta</taxon>
        <taxon>Tracheophyta</taxon>
        <taxon>Spermatophyta</taxon>
        <taxon>Magnoliopsida</taxon>
        <taxon>eudicotyledons</taxon>
        <taxon>Gunneridae</taxon>
        <taxon>Pentapetalae</taxon>
        <taxon>asterids</taxon>
        <taxon>lamiids</taxon>
        <taxon>Solanales</taxon>
        <taxon>Solanaceae</taxon>
        <taxon>Solanoideae</taxon>
        <taxon>Datureae</taxon>
        <taxon>Datura</taxon>
    </lineage>
</organism>
<reference evidence="2 3" key="1">
    <citation type="journal article" date="2021" name="BMC Genomics">
        <title>Datura genome reveals duplications of psychoactive alkaloid biosynthetic genes and high mutation rate following tissue culture.</title>
        <authorList>
            <person name="Rajewski A."/>
            <person name="Carter-House D."/>
            <person name="Stajich J."/>
            <person name="Litt A."/>
        </authorList>
    </citation>
    <scope>NUCLEOTIDE SEQUENCE [LARGE SCALE GENOMIC DNA]</scope>
    <source>
        <strain evidence="2">AR-01</strain>
    </source>
</reference>
<protein>
    <submittedName>
        <fullName evidence="2">Uncharacterized protein</fullName>
    </submittedName>
</protein>
<dbReference type="Proteomes" id="UP000823775">
    <property type="component" value="Unassembled WGS sequence"/>
</dbReference>
<gene>
    <name evidence="2" type="ORF">HAX54_001927</name>
</gene>